<sequence length="272" mass="30166">MRFGIDIAQKNMPWNEVVSRVKFAEDLGFDCAWGFDHLASSPGDRAGETFEGMTTLAALSGVTHRIRLGLLVAGVTYRHPSVFAAQAMTVDHASGGRLNLALGAAWNEEEHKALGIPFPRAPQRFDLLADTVEIVNRLFSGEEVSYDGSTASLRQARLTPRPVQHPRPPIWIGGTGPRRTLPLTAWFADGWHAYGTPRTLEPYTRRLDDLAEAAGRNPAEIVRASTLSVEGEIGDVCRNVSEWRESGWDYLVCSWPREGRQTLEKFAERVLL</sequence>
<evidence type="ECO:0000313" key="6">
    <source>
        <dbReference type="EMBL" id="KUF18652.1"/>
    </source>
</evidence>
<evidence type="ECO:0000256" key="3">
    <source>
        <dbReference type="ARBA" id="ARBA00023002"/>
    </source>
</evidence>
<dbReference type="Pfam" id="PF00296">
    <property type="entry name" value="Bac_luciferase"/>
    <property type="match status" value="1"/>
</dbReference>
<dbReference type="Proteomes" id="UP000054804">
    <property type="component" value="Unassembled WGS sequence"/>
</dbReference>
<dbReference type="InterPro" id="IPR011251">
    <property type="entry name" value="Luciferase-like_dom"/>
</dbReference>
<dbReference type="GO" id="GO:0046306">
    <property type="term" value="P:alkanesulfonate catabolic process"/>
    <property type="evidence" value="ECO:0007669"/>
    <property type="project" value="TreeGrafter"/>
</dbReference>
<dbReference type="Gene3D" id="3.20.20.30">
    <property type="entry name" value="Luciferase-like domain"/>
    <property type="match status" value="1"/>
</dbReference>
<keyword evidence="3" id="KW-0560">Oxidoreductase</keyword>
<dbReference type="InterPro" id="IPR036661">
    <property type="entry name" value="Luciferase-like_sf"/>
</dbReference>
<dbReference type="PANTHER" id="PTHR42847:SF4">
    <property type="entry name" value="ALKANESULFONATE MONOOXYGENASE-RELATED"/>
    <property type="match status" value="1"/>
</dbReference>
<feature type="domain" description="Luciferase-like" evidence="5">
    <location>
        <begin position="6"/>
        <end position="227"/>
    </location>
</feature>
<dbReference type="STRING" id="1765722.AT728_06190"/>
<organism evidence="6 7">
    <name type="scientific">Streptomyces silvensis</name>
    <dbReference type="NCBI Taxonomy" id="1765722"/>
    <lineage>
        <taxon>Bacteria</taxon>
        <taxon>Bacillati</taxon>
        <taxon>Actinomycetota</taxon>
        <taxon>Actinomycetes</taxon>
        <taxon>Kitasatosporales</taxon>
        <taxon>Streptomycetaceae</taxon>
        <taxon>Streptomyces</taxon>
    </lineage>
</organism>
<keyword evidence="1" id="KW-0285">Flavoprotein</keyword>
<dbReference type="OrthoDB" id="143323at2"/>
<proteinExistence type="predicted"/>
<gene>
    <name evidence="6" type="ORF">AT728_06190</name>
</gene>
<accession>A0A0W7X6V7</accession>
<dbReference type="PANTHER" id="PTHR42847">
    <property type="entry name" value="ALKANESULFONATE MONOOXYGENASE"/>
    <property type="match status" value="1"/>
</dbReference>
<dbReference type="GO" id="GO:0008726">
    <property type="term" value="F:alkanesulfonate monooxygenase activity"/>
    <property type="evidence" value="ECO:0007669"/>
    <property type="project" value="TreeGrafter"/>
</dbReference>
<keyword evidence="4" id="KW-0503">Monooxygenase</keyword>
<comment type="caution">
    <text evidence="6">The sequence shown here is derived from an EMBL/GenBank/DDBJ whole genome shotgun (WGS) entry which is preliminary data.</text>
</comment>
<dbReference type="InterPro" id="IPR050172">
    <property type="entry name" value="SsuD_RutA_monooxygenase"/>
</dbReference>
<evidence type="ECO:0000259" key="5">
    <source>
        <dbReference type="Pfam" id="PF00296"/>
    </source>
</evidence>
<name>A0A0W7X6V7_9ACTN</name>
<dbReference type="EMBL" id="LOCL01000029">
    <property type="protein sequence ID" value="KUF18652.1"/>
    <property type="molecule type" value="Genomic_DNA"/>
</dbReference>
<dbReference type="SUPFAM" id="SSF51679">
    <property type="entry name" value="Bacterial luciferase-like"/>
    <property type="match status" value="1"/>
</dbReference>
<evidence type="ECO:0000256" key="2">
    <source>
        <dbReference type="ARBA" id="ARBA00022643"/>
    </source>
</evidence>
<evidence type="ECO:0000256" key="4">
    <source>
        <dbReference type="ARBA" id="ARBA00023033"/>
    </source>
</evidence>
<keyword evidence="7" id="KW-1185">Reference proteome</keyword>
<reference evidence="6 7" key="1">
    <citation type="submission" date="2015-12" db="EMBL/GenBank/DDBJ databases">
        <title>Draft genome sequence of Streptomyces silvensis ATCC 53525, a producer of novel hormone antagonists.</title>
        <authorList>
            <person name="Johnston C.W."/>
            <person name="Li Y."/>
            <person name="Magarvey N.A."/>
        </authorList>
    </citation>
    <scope>NUCLEOTIDE SEQUENCE [LARGE SCALE GENOMIC DNA]</scope>
    <source>
        <strain evidence="6 7">ATCC 53525</strain>
    </source>
</reference>
<keyword evidence="2" id="KW-0288">FMN</keyword>
<dbReference type="AlphaFoldDB" id="A0A0W7X6V7"/>
<evidence type="ECO:0000313" key="7">
    <source>
        <dbReference type="Proteomes" id="UP000054804"/>
    </source>
</evidence>
<evidence type="ECO:0000256" key="1">
    <source>
        <dbReference type="ARBA" id="ARBA00022630"/>
    </source>
</evidence>
<dbReference type="RefSeq" id="WP_058846810.1">
    <property type="nucleotide sequence ID" value="NZ_LOCL01000029.1"/>
</dbReference>
<protein>
    <recommendedName>
        <fullName evidence="5">Luciferase-like domain-containing protein</fullName>
    </recommendedName>
</protein>